<dbReference type="InterPro" id="IPR051709">
    <property type="entry name" value="Ub-ligase/GTPase-reg"/>
</dbReference>
<organism evidence="3 4">
    <name type="scientific">Tritrichomonas musculus</name>
    <dbReference type="NCBI Taxonomy" id="1915356"/>
    <lineage>
        <taxon>Eukaryota</taxon>
        <taxon>Metamonada</taxon>
        <taxon>Parabasalia</taxon>
        <taxon>Tritrichomonadida</taxon>
        <taxon>Tritrichomonadidae</taxon>
        <taxon>Tritrichomonas</taxon>
    </lineage>
</organism>
<dbReference type="Gene3D" id="2.130.10.30">
    <property type="entry name" value="Regulator of chromosome condensation 1/beta-lactamase-inhibitor protein II"/>
    <property type="match status" value="1"/>
</dbReference>
<dbReference type="EMBL" id="JAPFFF010000002">
    <property type="protein sequence ID" value="KAK8896142.1"/>
    <property type="molecule type" value="Genomic_DNA"/>
</dbReference>
<proteinExistence type="predicted"/>
<sequence>MSTKNNAHCMKVCGQNMFNLLSEKSNNQNNYKTPIICPPVDMRLNYNTDSTYSIYLNHAILITNGIIHAKGFNKDHRMCSFLPREIFTDFTPFEIKDKNNIKWTPISAVCGKLYTLINVSNPEDGNETRLVYSFKDILDQYPLFLNTESRHFISLFGGCNESAAIDTEGLITVINWSHQPSIPDLHESYRLPSGERATNIAFANGFIVALDSNGRIFEAKNRTRSKLTFSEVNELKGIKIVDISGKYNHAFAVTEDGKVFGRGSNKFGELGIGKGHDFFDKFTEITSLYQYRIIASYAGGSHSLFKTFNGAIVACGNHSCGQLPLDTGPRKEPYFLPVETTIKEGATFCIAGECITIIF</sequence>
<dbReference type="SUPFAM" id="SSF50985">
    <property type="entry name" value="RCC1/BLIP-II"/>
    <property type="match status" value="1"/>
</dbReference>
<evidence type="ECO:0000256" key="2">
    <source>
        <dbReference type="PROSITE-ProRule" id="PRU00235"/>
    </source>
</evidence>
<name>A0ABR2KYZ5_9EUKA</name>
<keyword evidence="1" id="KW-0677">Repeat</keyword>
<keyword evidence="4" id="KW-1185">Reference proteome</keyword>
<evidence type="ECO:0000256" key="1">
    <source>
        <dbReference type="ARBA" id="ARBA00022737"/>
    </source>
</evidence>
<dbReference type="PROSITE" id="PS50012">
    <property type="entry name" value="RCC1_3"/>
    <property type="match status" value="1"/>
</dbReference>
<evidence type="ECO:0000313" key="3">
    <source>
        <dbReference type="EMBL" id="KAK8896142.1"/>
    </source>
</evidence>
<dbReference type="Proteomes" id="UP001470230">
    <property type="component" value="Unassembled WGS sequence"/>
</dbReference>
<dbReference type="PANTHER" id="PTHR45622:SF58">
    <property type="entry name" value="REGULATOR OF CHROMOSOME CONDENSATION DOMAIN-CONTAINING PROTEIN"/>
    <property type="match status" value="1"/>
</dbReference>
<dbReference type="PANTHER" id="PTHR45622">
    <property type="entry name" value="UBIQUITIN-PROTEIN LIGASE E3A-RELATED"/>
    <property type="match status" value="1"/>
</dbReference>
<accession>A0ABR2KYZ5</accession>
<dbReference type="Pfam" id="PF13540">
    <property type="entry name" value="RCC1_2"/>
    <property type="match status" value="1"/>
</dbReference>
<comment type="caution">
    <text evidence="3">The sequence shown here is derived from an EMBL/GenBank/DDBJ whole genome shotgun (WGS) entry which is preliminary data.</text>
</comment>
<dbReference type="InterPro" id="IPR009091">
    <property type="entry name" value="RCC1/BLIP-II"/>
</dbReference>
<dbReference type="InterPro" id="IPR000408">
    <property type="entry name" value="Reg_chr_condens"/>
</dbReference>
<gene>
    <name evidence="3" type="ORF">M9Y10_014035</name>
</gene>
<reference evidence="3 4" key="1">
    <citation type="submission" date="2024-04" db="EMBL/GenBank/DDBJ databases">
        <title>Tritrichomonas musculus Genome.</title>
        <authorList>
            <person name="Alves-Ferreira E."/>
            <person name="Grigg M."/>
            <person name="Lorenzi H."/>
            <person name="Galac M."/>
        </authorList>
    </citation>
    <scope>NUCLEOTIDE SEQUENCE [LARGE SCALE GENOMIC DNA]</scope>
    <source>
        <strain evidence="3 4">EAF2021</strain>
    </source>
</reference>
<evidence type="ECO:0000313" key="4">
    <source>
        <dbReference type="Proteomes" id="UP001470230"/>
    </source>
</evidence>
<feature type="repeat" description="RCC1" evidence="2">
    <location>
        <begin position="257"/>
        <end position="309"/>
    </location>
</feature>
<protein>
    <submittedName>
        <fullName evidence="3">Uncharacterized protein</fullName>
    </submittedName>
</protein>